<organism evidence="2 3">
    <name type="scientific">Myriangium duriaei CBS 260.36</name>
    <dbReference type="NCBI Taxonomy" id="1168546"/>
    <lineage>
        <taxon>Eukaryota</taxon>
        <taxon>Fungi</taxon>
        <taxon>Dikarya</taxon>
        <taxon>Ascomycota</taxon>
        <taxon>Pezizomycotina</taxon>
        <taxon>Dothideomycetes</taxon>
        <taxon>Dothideomycetidae</taxon>
        <taxon>Myriangiales</taxon>
        <taxon>Myriangiaceae</taxon>
        <taxon>Myriangium</taxon>
    </lineage>
</organism>
<dbReference type="SMART" id="SM01119">
    <property type="entry name" value="D-ser_dehydrat"/>
    <property type="match status" value="1"/>
</dbReference>
<proteinExistence type="predicted"/>
<dbReference type="InterPro" id="IPR051466">
    <property type="entry name" value="D-amino_acid_metab_enzyme"/>
</dbReference>
<dbReference type="GO" id="GO:0008721">
    <property type="term" value="F:D-serine ammonia-lyase activity"/>
    <property type="evidence" value="ECO:0007669"/>
    <property type="project" value="TreeGrafter"/>
</dbReference>
<dbReference type="EMBL" id="ML996087">
    <property type="protein sequence ID" value="KAF2151562.1"/>
    <property type="molecule type" value="Genomic_DNA"/>
</dbReference>
<dbReference type="Gene3D" id="2.40.37.20">
    <property type="entry name" value="D-serine dehydratase-like domain"/>
    <property type="match status" value="1"/>
</dbReference>
<keyword evidence="3" id="KW-1185">Reference proteome</keyword>
<name>A0A9P4J166_9PEZI</name>
<reference evidence="2" key="1">
    <citation type="journal article" date="2020" name="Stud. Mycol.">
        <title>101 Dothideomycetes genomes: a test case for predicting lifestyles and emergence of pathogens.</title>
        <authorList>
            <person name="Haridas S."/>
            <person name="Albert R."/>
            <person name="Binder M."/>
            <person name="Bloem J."/>
            <person name="Labutti K."/>
            <person name="Salamov A."/>
            <person name="Andreopoulos B."/>
            <person name="Baker S."/>
            <person name="Barry K."/>
            <person name="Bills G."/>
            <person name="Bluhm B."/>
            <person name="Cannon C."/>
            <person name="Castanera R."/>
            <person name="Culley D."/>
            <person name="Daum C."/>
            <person name="Ezra D."/>
            <person name="Gonzalez J."/>
            <person name="Henrissat B."/>
            <person name="Kuo A."/>
            <person name="Liang C."/>
            <person name="Lipzen A."/>
            <person name="Lutzoni F."/>
            <person name="Magnuson J."/>
            <person name="Mondo S."/>
            <person name="Nolan M."/>
            <person name="Ohm R."/>
            <person name="Pangilinan J."/>
            <person name="Park H.-J."/>
            <person name="Ramirez L."/>
            <person name="Alfaro M."/>
            <person name="Sun H."/>
            <person name="Tritt A."/>
            <person name="Yoshinaga Y."/>
            <person name="Zwiers L.-H."/>
            <person name="Turgeon B."/>
            <person name="Goodwin S."/>
            <person name="Spatafora J."/>
            <person name="Crous P."/>
            <person name="Grigoriev I."/>
        </authorList>
    </citation>
    <scope>NUCLEOTIDE SEQUENCE</scope>
    <source>
        <strain evidence="2">CBS 260.36</strain>
    </source>
</reference>
<dbReference type="Pfam" id="PF14031">
    <property type="entry name" value="D-ser_dehydrat"/>
    <property type="match status" value="1"/>
</dbReference>
<evidence type="ECO:0000259" key="1">
    <source>
        <dbReference type="SMART" id="SM01119"/>
    </source>
</evidence>
<sequence>MTVVAEVCSVYEERNESLINAGVLALSRETGDFPGVAQVRDHIRKDWVVNRVSQEHGVLTYVGKDNRKATQDFCVGAKVELDVQHTCIVGAMYGWHYITDEEGIVTDVDFPCKWW</sequence>
<dbReference type="Proteomes" id="UP000799439">
    <property type="component" value="Unassembled WGS sequence"/>
</dbReference>
<dbReference type="PANTHER" id="PTHR28004">
    <property type="entry name" value="ZGC:162816-RELATED"/>
    <property type="match status" value="1"/>
</dbReference>
<protein>
    <recommendedName>
        <fullName evidence="1">D-serine dehydratase-like domain-containing protein</fullName>
    </recommendedName>
</protein>
<dbReference type="OrthoDB" id="20198at2759"/>
<dbReference type="InterPro" id="IPR026956">
    <property type="entry name" value="D-ser_dehydrat-like_dom"/>
</dbReference>
<comment type="caution">
    <text evidence="2">The sequence shown here is derived from an EMBL/GenBank/DDBJ whole genome shotgun (WGS) entry which is preliminary data.</text>
</comment>
<dbReference type="InterPro" id="IPR042208">
    <property type="entry name" value="D-ser_dehydrat-like_sf"/>
</dbReference>
<dbReference type="PANTHER" id="PTHR28004:SF2">
    <property type="entry name" value="D-SERINE DEHYDRATASE"/>
    <property type="match status" value="1"/>
</dbReference>
<evidence type="ECO:0000313" key="3">
    <source>
        <dbReference type="Proteomes" id="UP000799439"/>
    </source>
</evidence>
<dbReference type="AlphaFoldDB" id="A0A9P4J166"/>
<accession>A0A9P4J166</accession>
<dbReference type="GO" id="GO:0036088">
    <property type="term" value="P:D-serine catabolic process"/>
    <property type="evidence" value="ECO:0007669"/>
    <property type="project" value="TreeGrafter"/>
</dbReference>
<feature type="domain" description="D-serine dehydratase-like" evidence="1">
    <location>
        <begin position="1"/>
        <end position="100"/>
    </location>
</feature>
<evidence type="ECO:0000313" key="2">
    <source>
        <dbReference type="EMBL" id="KAF2151562.1"/>
    </source>
</evidence>
<gene>
    <name evidence="2" type="ORF">K461DRAFT_153590</name>
</gene>